<dbReference type="EMBL" id="JAHRHY010000017">
    <property type="protein sequence ID" value="KAG9062967.1"/>
    <property type="molecule type" value="Genomic_DNA"/>
</dbReference>
<comment type="caution">
    <text evidence="2">The sequence shown here is derived from an EMBL/GenBank/DDBJ whole genome shotgun (WGS) entry which is preliminary data.</text>
</comment>
<evidence type="ECO:0000313" key="2">
    <source>
        <dbReference type="EMBL" id="KAG9062967.1"/>
    </source>
</evidence>
<accession>A0A9P8BRH9</accession>
<name>A0A9P8BRH9_9FUNG</name>
<organism evidence="2 3">
    <name type="scientific">Linnemannia hyalina</name>
    <dbReference type="NCBI Taxonomy" id="64524"/>
    <lineage>
        <taxon>Eukaryota</taxon>
        <taxon>Fungi</taxon>
        <taxon>Fungi incertae sedis</taxon>
        <taxon>Mucoromycota</taxon>
        <taxon>Mortierellomycotina</taxon>
        <taxon>Mortierellomycetes</taxon>
        <taxon>Mortierellales</taxon>
        <taxon>Mortierellaceae</taxon>
        <taxon>Linnemannia</taxon>
    </lineage>
</organism>
<evidence type="ECO:0000313" key="3">
    <source>
        <dbReference type="Proteomes" id="UP000707451"/>
    </source>
</evidence>
<sequence length="245" mass="26092">MRISTFVPAIMAFTLFTATTQALPAHPHHERAIDLLKRGGSSTTTAPDLIATVAKIFIQAETKILADACVDLKVSACADVIVKLNAKASLLKIINIDVKVKDLEVSAKADVDADIKARIDLDLKAVVLANIDAHVRTVVGKVCPKADKACLKKNARSIVVQVAALINVDVKKLTVKVKADLAAHAKLRLDLFIKKLDLNALGLARVTVSAIVHVRATVDAHIKAFIDVCAKLLVNAKVIADIGAL</sequence>
<feature type="chain" id="PRO_5040475155" evidence="1">
    <location>
        <begin position="23"/>
        <end position="245"/>
    </location>
</feature>
<protein>
    <submittedName>
        <fullName evidence="2">Uncharacterized protein</fullName>
    </submittedName>
</protein>
<feature type="signal peptide" evidence="1">
    <location>
        <begin position="1"/>
        <end position="22"/>
    </location>
</feature>
<keyword evidence="3" id="KW-1185">Reference proteome</keyword>
<gene>
    <name evidence="2" type="ORF">KI688_004567</name>
</gene>
<reference evidence="2" key="1">
    <citation type="submission" date="2021-06" db="EMBL/GenBank/DDBJ databases">
        <title>Genome Sequence of Mortierella hyaline Strain SCG-10, a Cold-Adapted, Nitrate-Reducing Fungus Isolated from Soil in Minnesota, USA.</title>
        <authorList>
            <person name="Aldossari N."/>
        </authorList>
    </citation>
    <scope>NUCLEOTIDE SEQUENCE</scope>
    <source>
        <strain evidence="2">SCG-10</strain>
    </source>
</reference>
<dbReference type="OrthoDB" id="2360307at2759"/>
<evidence type="ECO:0000256" key="1">
    <source>
        <dbReference type="SAM" id="SignalP"/>
    </source>
</evidence>
<proteinExistence type="predicted"/>
<dbReference type="AlphaFoldDB" id="A0A9P8BRH9"/>
<dbReference type="Proteomes" id="UP000707451">
    <property type="component" value="Unassembled WGS sequence"/>
</dbReference>
<keyword evidence="1" id="KW-0732">Signal</keyword>